<evidence type="ECO:0008006" key="3">
    <source>
        <dbReference type="Google" id="ProtNLM"/>
    </source>
</evidence>
<dbReference type="Gene3D" id="3.20.20.70">
    <property type="entry name" value="Aldolase class I"/>
    <property type="match status" value="1"/>
</dbReference>
<dbReference type="InterPro" id="IPR050246">
    <property type="entry name" value="Class_II_FBP_aldolase"/>
</dbReference>
<dbReference type="EMBL" id="KQ235637">
    <property type="protein sequence ID" value="KMZ96301.1"/>
    <property type="molecule type" value="Genomic_DNA"/>
</dbReference>
<accession>A0A0J9TMB2</accession>
<dbReference type="GO" id="GO:0005975">
    <property type="term" value="P:carbohydrate metabolic process"/>
    <property type="evidence" value="ECO:0007669"/>
    <property type="project" value="InterPro"/>
</dbReference>
<dbReference type="InterPro" id="IPR000771">
    <property type="entry name" value="FBA_II"/>
</dbReference>
<dbReference type="Pfam" id="PF01116">
    <property type="entry name" value="F_bP_aldolase"/>
    <property type="match status" value="1"/>
</dbReference>
<protein>
    <recommendedName>
        <fullName evidence="3">Fructose-bisphosphate aldolase</fullName>
    </recommendedName>
</protein>
<gene>
    <name evidence="1" type="ORF">PVNG_02439</name>
</gene>
<dbReference type="Proteomes" id="UP000053239">
    <property type="component" value="Unassembled WGS sequence"/>
</dbReference>
<organism evidence="1 2">
    <name type="scientific">Plasmodium vivax North Korean</name>
    <dbReference type="NCBI Taxonomy" id="1035514"/>
    <lineage>
        <taxon>Eukaryota</taxon>
        <taxon>Sar</taxon>
        <taxon>Alveolata</taxon>
        <taxon>Apicomplexa</taxon>
        <taxon>Aconoidasida</taxon>
        <taxon>Haemosporida</taxon>
        <taxon>Plasmodiidae</taxon>
        <taxon>Plasmodium</taxon>
        <taxon>Plasmodium (Plasmodium)</taxon>
    </lineage>
</organism>
<dbReference type="AlphaFoldDB" id="A0A0J9TMB2"/>
<evidence type="ECO:0000313" key="1">
    <source>
        <dbReference type="EMBL" id="KMZ96301.1"/>
    </source>
</evidence>
<dbReference type="GO" id="GO:0008270">
    <property type="term" value="F:zinc ion binding"/>
    <property type="evidence" value="ECO:0007669"/>
    <property type="project" value="InterPro"/>
</dbReference>
<dbReference type="GO" id="GO:0016832">
    <property type="term" value="F:aldehyde-lyase activity"/>
    <property type="evidence" value="ECO:0007669"/>
    <property type="project" value="InterPro"/>
</dbReference>
<dbReference type="InterPro" id="IPR013785">
    <property type="entry name" value="Aldolase_TIM"/>
</dbReference>
<sequence>MIKDLCITVPIILHLDHGTYEGCIKALEAGFSSVMFDGSHLEFRENFQKSSEIIKLANTKGASVEVEVGTLAGEEDGVLGLGDQADVNECMQISTLNPTMLAAGIGNMHGPYPPN</sequence>
<dbReference type="PANTHER" id="PTHR30304">
    <property type="entry name" value="D-TAGATOSE-1,6-BISPHOSPHATE ALDOLASE"/>
    <property type="match status" value="1"/>
</dbReference>
<evidence type="ECO:0000313" key="2">
    <source>
        <dbReference type="Proteomes" id="UP000053239"/>
    </source>
</evidence>
<name>A0A0J9TMB2_PLAVI</name>
<proteinExistence type="predicted"/>
<dbReference type="SUPFAM" id="SSF51569">
    <property type="entry name" value="Aldolase"/>
    <property type="match status" value="1"/>
</dbReference>
<dbReference type="PANTHER" id="PTHR30304:SF0">
    <property type="entry name" value="D-TAGATOSE-1,6-BISPHOSPHATE ALDOLASE SUBUNIT GATY-RELATED"/>
    <property type="match status" value="1"/>
</dbReference>
<reference evidence="1 2" key="1">
    <citation type="submission" date="2011-09" db="EMBL/GenBank/DDBJ databases">
        <title>The Genome Sequence of Plasmodium vivax North Korean.</title>
        <authorList>
            <consortium name="The Broad Institute Genome Sequencing Platform"/>
            <consortium name="The Broad Institute Genome Sequencing Center for Infectious Disease"/>
            <person name="Neafsey D."/>
            <person name="Carlton J."/>
            <person name="Barnwell J."/>
            <person name="Collins W."/>
            <person name="Escalante A."/>
            <person name="Mullikin J."/>
            <person name="Saul A."/>
            <person name="Guigo R."/>
            <person name="Camara F."/>
            <person name="Young S.K."/>
            <person name="Zeng Q."/>
            <person name="Gargeya S."/>
            <person name="Fitzgerald M."/>
            <person name="Haas B."/>
            <person name="Abouelleil A."/>
            <person name="Alvarado L."/>
            <person name="Arachchi H.M."/>
            <person name="Berlin A."/>
            <person name="Brown A."/>
            <person name="Chapman S.B."/>
            <person name="Chen Z."/>
            <person name="Dunbar C."/>
            <person name="Freedman E."/>
            <person name="Gearin G."/>
            <person name="Gellesch M."/>
            <person name="Goldberg J."/>
            <person name="Griggs A."/>
            <person name="Gujja S."/>
            <person name="Heiman D."/>
            <person name="Howarth C."/>
            <person name="Larson L."/>
            <person name="Lui A."/>
            <person name="MacDonald P.J.P."/>
            <person name="Montmayeur A."/>
            <person name="Murphy C."/>
            <person name="Neiman D."/>
            <person name="Pearson M."/>
            <person name="Priest M."/>
            <person name="Roberts A."/>
            <person name="Saif S."/>
            <person name="Shea T."/>
            <person name="Shenoy N."/>
            <person name="Sisk P."/>
            <person name="Stolte C."/>
            <person name="Sykes S."/>
            <person name="Wortman J."/>
            <person name="Nusbaum C."/>
            <person name="Birren B."/>
        </authorList>
    </citation>
    <scope>NUCLEOTIDE SEQUENCE [LARGE SCALE GENOMIC DNA]</scope>
    <source>
        <strain evidence="1 2">North Korean</strain>
    </source>
</reference>